<gene>
    <name evidence="3" type="primary">ADAM28</name>
    <name evidence="3" type="ORF">OS493_039980</name>
</gene>
<dbReference type="InterPro" id="IPR036436">
    <property type="entry name" value="Disintegrin_dom_sf"/>
</dbReference>
<keyword evidence="4" id="KW-1185">Reference proteome</keyword>
<dbReference type="EMBL" id="MU825665">
    <property type="protein sequence ID" value="KAJ7388074.1"/>
    <property type="molecule type" value="Genomic_DNA"/>
</dbReference>
<dbReference type="AlphaFoldDB" id="A0A9W9ZXZ7"/>
<dbReference type="InterPro" id="IPR001762">
    <property type="entry name" value="Disintegrin_dom"/>
</dbReference>
<dbReference type="Gene3D" id="4.10.70.10">
    <property type="entry name" value="Disintegrin domain"/>
    <property type="match status" value="1"/>
</dbReference>
<comment type="caution">
    <text evidence="3">The sequence shown here is derived from an EMBL/GenBank/DDBJ whole genome shotgun (WGS) entry which is preliminary data.</text>
</comment>
<protein>
    <submittedName>
        <fullName evidence="3">Disintegrin and metalloproteinase domain-containing protein 28</fullName>
    </submittedName>
</protein>
<name>A0A9W9ZXZ7_9CNID</name>
<dbReference type="PROSITE" id="PS50214">
    <property type="entry name" value="DISINTEGRIN_2"/>
    <property type="match status" value="1"/>
</dbReference>
<reference evidence="3" key="1">
    <citation type="submission" date="2023-01" db="EMBL/GenBank/DDBJ databases">
        <title>Genome assembly of the deep-sea coral Lophelia pertusa.</title>
        <authorList>
            <person name="Herrera S."/>
            <person name="Cordes E."/>
        </authorList>
    </citation>
    <scope>NUCLEOTIDE SEQUENCE</scope>
    <source>
        <strain evidence="3">USNM1676648</strain>
        <tissue evidence="3">Polyp</tissue>
    </source>
</reference>
<organism evidence="3 4">
    <name type="scientific">Desmophyllum pertusum</name>
    <dbReference type="NCBI Taxonomy" id="174260"/>
    <lineage>
        <taxon>Eukaryota</taxon>
        <taxon>Metazoa</taxon>
        <taxon>Cnidaria</taxon>
        <taxon>Anthozoa</taxon>
        <taxon>Hexacorallia</taxon>
        <taxon>Scleractinia</taxon>
        <taxon>Caryophylliina</taxon>
        <taxon>Caryophylliidae</taxon>
        <taxon>Desmophyllum</taxon>
    </lineage>
</organism>
<accession>A0A9W9ZXZ7</accession>
<feature type="non-terminal residue" evidence="3">
    <location>
        <position position="1"/>
    </location>
</feature>
<dbReference type="PANTHER" id="PTHR11905">
    <property type="entry name" value="ADAM A DISINTEGRIN AND METALLOPROTEASE DOMAIN"/>
    <property type="match status" value="1"/>
</dbReference>
<dbReference type="PANTHER" id="PTHR11905:SF159">
    <property type="entry name" value="ADAM METALLOPROTEASE"/>
    <property type="match status" value="1"/>
</dbReference>
<comment type="caution">
    <text evidence="1">Lacks conserved residue(s) required for the propagation of feature annotation.</text>
</comment>
<evidence type="ECO:0000313" key="4">
    <source>
        <dbReference type="Proteomes" id="UP001163046"/>
    </source>
</evidence>
<dbReference type="SUPFAM" id="SSF57552">
    <property type="entry name" value="Blood coagulation inhibitor (disintegrin)"/>
    <property type="match status" value="1"/>
</dbReference>
<dbReference type="Proteomes" id="UP001163046">
    <property type="component" value="Unassembled WGS sequence"/>
</dbReference>
<feature type="domain" description="Disintegrin" evidence="2">
    <location>
        <begin position="104"/>
        <end position="164"/>
    </location>
</feature>
<proteinExistence type="predicted"/>
<evidence type="ECO:0000259" key="2">
    <source>
        <dbReference type="PROSITE" id="PS50214"/>
    </source>
</evidence>
<dbReference type="OrthoDB" id="5977737at2759"/>
<dbReference type="Pfam" id="PF00200">
    <property type="entry name" value="Disintegrin"/>
    <property type="match status" value="1"/>
</dbReference>
<sequence>VFLCGLVLGNIVGLQLNHIPAYEESATRESRRLLKMKAFGKEVDGGHSSQQATFQKRTYTARAHSYSHTTSRKAGEDLMNFENHPLKRPSWCHIRQYPLVKTVNPKCGNGIPEPGEECDCGTPEECKVRDSCCKPNDCHLKKSSQCSDALHTCCQKCQVRSSKY</sequence>
<evidence type="ECO:0000313" key="3">
    <source>
        <dbReference type="EMBL" id="KAJ7388074.1"/>
    </source>
</evidence>
<dbReference type="SMART" id="SM00050">
    <property type="entry name" value="DISIN"/>
    <property type="match status" value="1"/>
</dbReference>
<evidence type="ECO:0000256" key="1">
    <source>
        <dbReference type="PROSITE-ProRule" id="PRU00068"/>
    </source>
</evidence>